<evidence type="ECO:0000313" key="3">
    <source>
        <dbReference type="Proteomes" id="UP000177395"/>
    </source>
</evidence>
<accession>A0A1F6FI93</accession>
<organism evidence="2 3">
    <name type="scientific">Candidatus Kaiserbacteria bacterium RIFOXYB1_FULL_46_14</name>
    <dbReference type="NCBI Taxonomy" id="1798531"/>
    <lineage>
        <taxon>Bacteria</taxon>
        <taxon>Candidatus Kaiseribacteriota</taxon>
    </lineage>
</organism>
<reference evidence="2 3" key="1">
    <citation type="journal article" date="2016" name="Nat. Commun.">
        <title>Thousands of microbial genomes shed light on interconnected biogeochemical processes in an aquifer system.</title>
        <authorList>
            <person name="Anantharaman K."/>
            <person name="Brown C.T."/>
            <person name="Hug L.A."/>
            <person name="Sharon I."/>
            <person name="Castelle C.J."/>
            <person name="Probst A.J."/>
            <person name="Thomas B.C."/>
            <person name="Singh A."/>
            <person name="Wilkins M.J."/>
            <person name="Karaoz U."/>
            <person name="Brodie E.L."/>
            <person name="Williams K.H."/>
            <person name="Hubbard S.S."/>
            <person name="Banfield J.F."/>
        </authorList>
    </citation>
    <scope>NUCLEOTIDE SEQUENCE [LARGE SCALE GENOMIC DNA]</scope>
</reference>
<evidence type="ECO:0000256" key="1">
    <source>
        <dbReference type="SAM" id="Phobius"/>
    </source>
</evidence>
<evidence type="ECO:0000313" key="2">
    <source>
        <dbReference type="EMBL" id="OGG85573.1"/>
    </source>
</evidence>
<comment type="caution">
    <text evidence="2">The sequence shown here is derived from an EMBL/GenBank/DDBJ whole genome shotgun (WGS) entry which is preliminary data.</text>
</comment>
<feature type="transmembrane region" description="Helical" evidence="1">
    <location>
        <begin position="44"/>
        <end position="67"/>
    </location>
</feature>
<proteinExistence type="predicted"/>
<dbReference type="EMBL" id="MFMS01000006">
    <property type="protein sequence ID" value="OGG85573.1"/>
    <property type="molecule type" value="Genomic_DNA"/>
</dbReference>
<sequence>MKRYILLIAVAMILPVVVFGAEGTTVNTFIDNIPFLSGEKTTQAFVDAMYKLAIALASIIVVIRLMMAGAKYMLSDVVSSKSKAKEDIKNALFGLLIILGAVLLLGTINPKLVGLNFLNDASKLDIKNQDTDVIDKIKLKPGDSITGARLAATCNTGLVSTQDQCVKDNLEQVLRSCKNNGGSRLNKYVTPGISYESGAIGYSYYSYACE</sequence>
<feature type="transmembrane region" description="Helical" evidence="1">
    <location>
        <begin position="88"/>
        <end position="108"/>
    </location>
</feature>
<dbReference type="Proteomes" id="UP000177395">
    <property type="component" value="Unassembled WGS sequence"/>
</dbReference>
<gene>
    <name evidence="2" type="ORF">A2392_02245</name>
</gene>
<protein>
    <submittedName>
        <fullName evidence="2">Uncharacterized protein</fullName>
    </submittedName>
</protein>
<keyword evidence="1" id="KW-0472">Membrane</keyword>
<name>A0A1F6FI93_9BACT</name>
<dbReference type="AlphaFoldDB" id="A0A1F6FI93"/>
<dbReference type="STRING" id="1798531.A2392_02245"/>
<keyword evidence="1" id="KW-0812">Transmembrane</keyword>
<keyword evidence="1" id="KW-1133">Transmembrane helix</keyword>